<name>E9PAC3_YEASX</name>
<accession>E9PAC3</accession>
<dbReference type="EMBL" id="X99000">
    <property type="protein sequence ID" value="CAA67466.1"/>
    <property type="molecule type" value="Genomic_DNA"/>
</dbReference>
<organism evidence="1">
    <name type="scientific">Saccharomyces cerevisiae</name>
    <name type="common">Baker's yeast</name>
    <dbReference type="NCBI Taxonomy" id="4932"/>
    <lineage>
        <taxon>Eukaryota</taxon>
        <taxon>Fungi</taxon>
        <taxon>Dikarya</taxon>
        <taxon>Ascomycota</taxon>
        <taxon>Saccharomycotina</taxon>
        <taxon>Saccharomycetes</taxon>
        <taxon>Saccharomycetales</taxon>
        <taxon>Saccharomycetaceae</taxon>
        <taxon>Saccharomyces</taxon>
    </lineage>
</organism>
<protein>
    <submittedName>
        <fullName evidence="1">S.cerevisiae 39kb DNA segment of chromosome IV</fullName>
    </submittedName>
</protein>
<proteinExistence type="predicted"/>
<dbReference type="AlphaFoldDB" id="E9PAC3"/>
<evidence type="ECO:0000313" key="1">
    <source>
        <dbReference type="EMBL" id="CAA67466.1"/>
    </source>
</evidence>
<sequence>MPLYCLVSKYLVLPLSTIHLRITLPSDSPSAEQQQLWNTNIWIFWPPLATLGLQTHNNFLISIALKGTQNLWHIVGSILLPVESLFVCRSQIIGSGFLAAKH</sequence>
<reference evidence="1" key="1">
    <citation type="journal article" date="1997" name="Yeast">
        <title>The nucleotide sequence of a 39 kb segment of yeast chromosome IV: 12 new open reading frames, nine known genes and one gene for Gly-tRNA.</title>
        <authorList>
            <person name="Bahr A."/>
            <person name="Moeller-Rieker S."/>
            <person name="Hankeln T."/>
            <person name="Kraemer C."/>
            <person name="Protin U."/>
            <person name="Schmidt E.R."/>
        </authorList>
    </citation>
    <scope>NUCLEOTIDE SEQUENCE</scope>
    <source>
        <strain evidence="1">FY1679</strain>
    </source>
</reference>